<feature type="region of interest" description="Disordered" evidence="12">
    <location>
        <begin position="50"/>
        <end position="125"/>
    </location>
</feature>
<dbReference type="GO" id="GO:0005874">
    <property type="term" value="C:microtubule"/>
    <property type="evidence" value="ECO:0007669"/>
    <property type="project" value="UniProtKB-KW"/>
</dbReference>
<dbReference type="GO" id="GO:0003677">
    <property type="term" value="F:DNA binding"/>
    <property type="evidence" value="ECO:0007669"/>
    <property type="project" value="UniProtKB-KW"/>
</dbReference>
<dbReference type="Pfam" id="PF16006">
    <property type="entry name" value="NUSAP"/>
    <property type="match status" value="1"/>
</dbReference>
<dbReference type="GO" id="GO:0005730">
    <property type="term" value="C:nucleolus"/>
    <property type="evidence" value="ECO:0007669"/>
    <property type="project" value="TreeGrafter"/>
</dbReference>
<evidence type="ECO:0000256" key="11">
    <source>
        <dbReference type="ARBA" id="ARBA00023306"/>
    </source>
</evidence>
<protein>
    <submittedName>
        <fullName evidence="13">Uncharacterized protein</fullName>
    </submittedName>
</protein>
<comment type="caution">
    <text evidence="13">The sequence shown here is derived from an EMBL/GenBank/DDBJ whole genome shotgun (WGS) entry which is preliminary data.</text>
</comment>
<dbReference type="GO" id="GO:0040001">
    <property type="term" value="P:establishment of mitotic spindle localization"/>
    <property type="evidence" value="ECO:0007669"/>
    <property type="project" value="InterPro"/>
</dbReference>
<feature type="compositionally biased region" description="Low complexity" evidence="12">
    <location>
        <begin position="159"/>
        <end position="204"/>
    </location>
</feature>
<keyword evidence="7" id="KW-0498">Mitosis</keyword>
<evidence type="ECO:0000313" key="13">
    <source>
        <dbReference type="EMBL" id="CAH1793051.1"/>
    </source>
</evidence>
<evidence type="ECO:0000256" key="12">
    <source>
        <dbReference type="SAM" id="MobiDB-lite"/>
    </source>
</evidence>
<dbReference type="GO" id="GO:0072686">
    <property type="term" value="C:mitotic spindle"/>
    <property type="evidence" value="ECO:0007669"/>
    <property type="project" value="TreeGrafter"/>
</dbReference>
<keyword evidence="9" id="KW-0206">Cytoskeleton</keyword>
<proteinExistence type="inferred from homology"/>
<dbReference type="GO" id="GO:0008017">
    <property type="term" value="F:microtubule binding"/>
    <property type="evidence" value="ECO:0007669"/>
    <property type="project" value="TreeGrafter"/>
</dbReference>
<feature type="region of interest" description="Disordered" evidence="12">
    <location>
        <begin position="158"/>
        <end position="269"/>
    </location>
</feature>
<organism evidence="13 14">
    <name type="scientific">Owenia fusiformis</name>
    <name type="common">Polychaete worm</name>
    <dbReference type="NCBI Taxonomy" id="6347"/>
    <lineage>
        <taxon>Eukaryota</taxon>
        <taxon>Metazoa</taxon>
        <taxon>Spiralia</taxon>
        <taxon>Lophotrochozoa</taxon>
        <taxon>Annelida</taxon>
        <taxon>Polychaeta</taxon>
        <taxon>Sedentaria</taxon>
        <taxon>Canalipalpata</taxon>
        <taxon>Sabellida</taxon>
        <taxon>Oweniida</taxon>
        <taxon>Oweniidae</taxon>
        <taxon>Owenia</taxon>
    </lineage>
</organism>
<evidence type="ECO:0000256" key="9">
    <source>
        <dbReference type="ARBA" id="ARBA00023212"/>
    </source>
</evidence>
<accession>A0A8J1Y579</accession>
<keyword evidence="8" id="KW-0238">DNA-binding</keyword>
<evidence type="ECO:0000313" key="14">
    <source>
        <dbReference type="Proteomes" id="UP000749559"/>
    </source>
</evidence>
<evidence type="ECO:0000256" key="10">
    <source>
        <dbReference type="ARBA" id="ARBA00023242"/>
    </source>
</evidence>
<evidence type="ECO:0000256" key="3">
    <source>
        <dbReference type="ARBA" id="ARBA00009702"/>
    </source>
</evidence>
<gene>
    <name evidence="13" type="ORF">OFUS_LOCUS17951</name>
</gene>
<evidence type="ECO:0000256" key="2">
    <source>
        <dbReference type="ARBA" id="ARBA00004186"/>
    </source>
</evidence>
<keyword evidence="6" id="KW-0493">Microtubule</keyword>
<feature type="compositionally biased region" description="Basic and acidic residues" evidence="12">
    <location>
        <begin position="211"/>
        <end position="226"/>
    </location>
</feature>
<comment type="similarity">
    <text evidence="3">Belongs to the NUSAP family.</text>
</comment>
<evidence type="ECO:0000256" key="4">
    <source>
        <dbReference type="ARBA" id="ARBA00022490"/>
    </source>
</evidence>
<dbReference type="PANTHER" id="PTHR15874:SF1">
    <property type="entry name" value="NUCLEOLAR AND SPINDLE-ASSOCIATED PROTEIN 1"/>
    <property type="match status" value="1"/>
</dbReference>
<evidence type="ECO:0000256" key="6">
    <source>
        <dbReference type="ARBA" id="ARBA00022701"/>
    </source>
</evidence>
<evidence type="ECO:0000256" key="1">
    <source>
        <dbReference type="ARBA" id="ARBA00004123"/>
    </source>
</evidence>
<comment type="subcellular location">
    <subcellularLocation>
        <location evidence="2">Cytoplasm</location>
        <location evidence="2">Cytoskeleton</location>
        <location evidence="2">Spindle</location>
    </subcellularLocation>
    <subcellularLocation>
        <location evidence="1">Nucleus</location>
    </subcellularLocation>
</comment>
<name>A0A8J1Y579_OWEFU</name>
<keyword evidence="4" id="KW-0963">Cytoplasm</keyword>
<reference evidence="13" key="1">
    <citation type="submission" date="2022-03" db="EMBL/GenBank/DDBJ databases">
        <authorList>
            <person name="Martin C."/>
        </authorList>
    </citation>
    <scope>NUCLEOTIDE SEQUENCE</scope>
</reference>
<feature type="region of interest" description="Disordered" evidence="12">
    <location>
        <begin position="526"/>
        <end position="550"/>
    </location>
</feature>
<evidence type="ECO:0000256" key="8">
    <source>
        <dbReference type="ARBA" id="ARBA00023125"/>
    </source>
</evidence>
<keyword evidence="5" id="KW-0132">Cell division</keyword>
<dbReference type="GO" id="GO:0000281">
    <property type="term" value="P:mitotic cytokinesis"/>
    <property type="evidence" value="ECO:0007669"/>
    <property type="project" value="InterPro"/>
</dbReference>
<dbReference type="PANTHER" id="PTHR15874">
    <property type="entry name" value="NUCLEOLAR AND SPINDLE-ASSOCIATED PROTEIN 1"/>
    <property type="match status" value="1"/>
</dbReference>
<feature type="compositionally biased region" description="Basic and acidic residues" evidence="12">
    <location>
        <begin position="233"/>
        <end position="244"/>
    </location>
</feature>
<keyword evidence="14" id="KW-1185">Reference proteome</keyword>
<keyword evidence="11" id="KW-0131">Cell cycle</keyword>
<sequence length="564" mass="61882">MATNFDINTIEDLKYNELRKLAKDAGIKANMKADKLLKALKEYYFNQNDDTKVTLPEVESSSTEDEATEPQETTKKATKRGRGKKAAKKGRGKKSAKSDTESETEDAPKSPKVATPKAEIVTKKSTPIVKKETPITKKVTPVVTKKTIVTKTPTDKAITTPVTKKSTPVAKKTTPVTKKATPVTKKATPVTKKATPVTKKATPAPKRKRSSTKDTSVESIEHDAPVAKRQRRSTFEIKQAEPKKNSGTTKELASAMKGEMSKDEMKQSLMSALEKSVKQKGASPKNLDNAKRNIPRFAAFLASKKQEQKPVTPGNKDWGKIHAKQFEKMDSIDVYLAKKRKQTEAITASLKKANITAAQAKNTIEKIKKNKTPLKGPKIAKGVSRPMFKSPAHGGVPFVPSVTSTSNLNLNFSQLKTPAGNVSKKAPTPTRASPRVNTNTIKKVTVNEPTKENLPRKSLSHTTMRKSVGTPFKSTSKANTTTSLTNATFTAKPAFDLKASLAKPMTWKAYTGKVQPISKKTAEHKNLANKGPKIQTKEQRRAATNAHRADKKFNAQMQRRNLHV</sequence>
<dbReference type="InterPro" id="IPR026756">
    <property type="entry name" value="NuSAP"/>
</dbReference>
<dbReference type="Proteomes" id="UP000749559">
    <property type="component" value="Unassembled WGS sequence"/>
</dbReference>
<feature type="compositionally biased region" description="Basic residues" evidence="12">
    <location>
        <begin position="76"/>
        <end position="95"/>
    </location>
</feature>
<dbReference type="EMBL" id="CAIIXF020000008">
    <property type="protein sequence ID" value="CAH1793051.1"/>
    <property type="molecule type" value="Genomic_DNA"/>
</dbReference>
<evidence type="ECO:0000256" key="5">
    <source>
        <dbReference type="ARBA" id="ARBA00022618"/>
    </source>
</evidence>
<dbReference type="OrthoDB" id="3258416at2759"/>
<feature type="compositionally biased region" description="Basic and acidic residues" evidence="12">
    <location>
        <begin position="535"/>
        <end position="550"/>
    </location>
</feature>
<dbReference type="GO" id="GO:0007076">
    <property type="term" value="P:mitotic chromosome condensation"/>
    <property type="evidence" value="ECO:0007669"/>
    <property type="project" value="TreeGrafter"/>
</dbReference>
<evidence type="ECO:0000256" key="7">
    <source>
        <dbReference type="ARBA" id="ARBA00022776"/>
    </source>
</evidence>
<keyword evidence="10" id="KW-0539">Nucleus</keyword>
<dbReference type="AlphaFoldDB" id="A0A8J1Y579"/>